<dbReference type="SMART" id="SM00382">
    <property type="entry name" value="AAA"/>
    <property type="match status" value="1"/>
</dbReference>
<dbReference type="Gene3D" id="3.40.50.300">
    <property type="entry name" value="P-loop containing nucleotide triphosphate hydrolases"/>
    <property type="match status" value="1"/>
</dbReference>
<evidence type="ECO:0000256" key="1">
    <source>
        <dbReference type="ARBA" id="ARBA00004236"/>
    </source>
</evidence>
<evidence type="ECO:0000256" key="6">
    <source>
        <dbReference type="ARBA" id="ARBA00022840"/>
    </source>
</evidence>
<keyword evidence="8" id="KW-0472">Membrane</keyword>
<dbReference type="SUPFAM" id="SSF52540">
    <property type="entry name" value="P-loop containing nucleoside triphosphate hydrolases"/>
    <property type="match status" value="1"/>
</dbReference>
<dbReference type="Pfam" id="PF00005">
    <property type="entry name" value="ABC_tran"/>
    <property type="match status" value="1"/>
</dbReference>
<dbReference type="PANTHER" id="PTHR43553">
    <property type="entry name" value="HEAVY METAL TRANSPORTER"/>
    <property type="match status" value="1"/>
</dbReference>
<sequence>MAAENILEVPALEVKNFAFRYSDGTEALADINFSVKAGEALAVIGPNGAGKSTLLLCLAGLLHGSGQVLIEGEEMTTDNERTLRRKLALVFQDPDDQLFMPTLDEDVAFGPANMGLNEEEVQARVKNALTLMRLWEKRKRPPHHLSFGEKRRAALATAIAQRARILLLDEPTSNLDPASRQELMDYLSAYTEARIIATHDLELARHVCSKCILISSGKQIASGDINGILTDKTLLNQHRLAAG</sequence>
<dbReference type="InterPro" id="IPR003593">
    <property type="entry name" value="AAA+_ATPase"/>
</dbReference>
<evidence type="ECO:0000259" key="9">
    <source>
        <dbReference type="PROSITE" id="PS50893"/>
    </source>
</evidence>
<dbReference type="InterPro" id="IPR017871">
    <property type="entry name" value="ABC_transporter-like_CS"/>
</dbReference>
<proteinExistence type="inferred from homology"/>
<evidence type="ECO:0000256" key="4">
    <source>
        <dbReference type="ARBA" id="ARBA00022475"/>
    </source>
</evidence>
<dbReference type="InterPro" id="IPR027417">
    <property type="entry name" value="P-loop_NTPase"/>
</dbReference>
<evidence type="ECO:0000313" key="10">
    <source>
        <dbReference type="EMBL" id="TKJ40009.1"/>
    </source>
</evidence>
<evidence type="ECO:0000256" key="7">
    <source>
        <dbReference type="ARBA" id="ARBA00022967"/>
    </source>
</evidence>
<protein>
    <submittedName>
        <fullName evidence="10">Cobalt ABC transporter ATP-binding protein</fullName>
    </submittedName>
</protein>
<dbReference type="FunFam" id="3.40.50.300:FF:000224">
    <property type="entry name" value="Energy-coupling factor transporter ATP-binding protein EcfA"/>
    <property type="match status" value="1"/>
</dbReference>
<keyword evidence="4" id="KW-1003">Cell membrane</keyword>
<dbReference type="PANTHER" id="PTHR43553:SF24">
    <property type="entry name" value="ENERGY-COUPLING FACTOR TRANSPORTER ATP-BINDING PROTEIN ECFA1"/>
    <property type="match status" value="1"/>
</dbReference>
<dbReference type="InterPro" id="IPR015856">
    <property type="entry name" value="ABC_transpr_CbiO/EcfA_su"/>
</dbReference>
<comment type="similarity">
    <text evidence="2">Belongs to the ABC transporter superfamily.</text>
</comment>
<name>A0A532UYQ0_UNCL8</name>
<reference evidence="10 11" key="1">
    <citation type="submission" date="2017-06" db="EMBL/GenBank/DDBJ databases">
        <title>Novel microbial phyla capable of carbon fixation and sulfur reduction in deep-sea sediments.</title>
        <authorList>
            <person name="Huang J."/>
            <person name="Baker B."/>
            <person name="Wang Y."/>
        </authorList>
    </citation>
    <scope>NUCLEOTIDE SEQUENCE [LARGE SCALE GENOMIC DNA]</scope>
    <source>
        <strain evidence="10">B3_LCP</strain>
    </source>
</reference>
<dbReference type="GO" id="GO:0016887">
    <property type="term" value="F:ATP hydrolysis activity"/>
    <property type="evidence" value="ECO:0007669"/>
    <property type="project" value="InterPro"/>
</dbReference>
<evidence type="ECO:0000256" key="5">
    <source>
        <dbReference type="ARBA" id="ARBA00022741"/>
    </source>
</evidence>
<keyword evidence="6 10" id="KW-0067">ATP-binding</keyword>
<evidence type="ECO:0000256" key="2">
    <source>
        <dbReference type="ARBA" id="ARBA00005417"/>
    </source>
</evidence>
<accession>A0A532UYQ0</accession>
<dbReference type="GO" id="GO:0043190">
    <property type="term" value="C:ATP-binding cassette (ABC) transporter complex"/>
    <property type="evidence" value="ECO:0007669"/>
    <property type="project" value="TreeGrafter"/>
</dbReference>
<keyword evidence="5" id="KW-0547">Nucleotide-binding</keyword>
<keyword evidence="7" id="KW-1278">Translocase</keyword>
<evidence type="ECO:0000256" key="8">
    <source>
        <dbReference type="ARBA" id="ARBA00023136"/>
    </source>
</evidence>
<comment type="caution">
    <text evidence="10">The sequence shown here is derived from an EMBL/GenBank/DDBJ whole genome shotgun (WGS) entry which is preliminary data.</text>
</comment>
<dbReference type="GO" id="GO:0005524">
    <property type="term" value="F:ATP binding"/>
    <property type="evidence" value="ECO:0007669"/>
    <property type="project" value="UniProtKB-KW"/>
</dbReference>
<dbReference type="PROSITE" id="PS00211">
    <property type="entry name" value="ABC_TRANSPORTER_1"/>
    <property type="match status" value="1"/>
</dbReference>
<keyword evidence="3" id="KW-0813">Transport</keyword>
<dbReference type="EMBL" id="NJBN01000006">
    <property type="protein sequence ID" value="TKJ40009.1"/>
    <property type="molecule type" value="Genomic_DNA"/>
</dbReference>
<dbReference type="InterPro" id="IPR003439">
    <property type="entry name" value="ABC_transporter-like_ATP-bd"/>
</dbReference>
<dbReference type="GO" id="GO:0042626">
    <property type="term" value="F:ATPase-coupled transmembrane transporter activity"/>
    <property type="evidence" value="ECO:0007669"/>
    <property type="project" value="TreeGrafter"/>
</dbReference>
<dbReference type="InterPro" id="IPR050095">
    <property type="entry name" value="ECF_ABC_transporter_ATP-bd"/>
</dbReference>
<dbReference type="Proteomes" id="UP000319619">
    <property type="component" value="Unassembled WGS sequence"/>
</dbReference>
<dbReference type="AlphaFoldDB" id="A0A532UYQ0"/>
<organism evidence="10 11">
    <name type="scientific">candidate division LCP-89 bacterium B3_LCP</name>
    <dbReference type="NCBI Taxonomy" id="2012998"/>
    <lineage>
        <taxon>Bacteria</taxon>
        <taxon>Pseudomonadati</taxon>
        <taxon>Bacteria division LCP-89</taxon>
    </lineage>
</organism>
<comment type="subcellular location">
    <subcellularLocation>
        <location evidence="1">Cell membrane</location>
    </subcellularLocation>
</comment>
<evidence type="ECO:0000313" key="11">
    <source>
        <dbReference type="Proteomes" id="UP000319619"/>
    </source>
</evidence>
<evidence type="ECO:0000256" key="3">
    <source>
        <dbReference type="ARBA" id="ARBA00022448"/>
    </source>
</evidence>
<gene>
    <name evidence="10" type="ORF">CEE37_09745</name>
</gene>
<feature type="domain" description="ABC transporter" evidence="9">
    <location>
        <begin position="12"/>
        <end position="241"/>
    </location>
</feature>
<dbReference type="CDD" id="cd03225">
    <property type="entry name" value="ABC_cobalt_CbiO_domain1"/>
    <property type="match status" value="1"/>
</dbReference>
<dbReference type="PROSITE" id="PS50893">
    <property type="entry name" value="ABC_TRANSPORTER_2"/>
    <property type="match status" value="1"/>
</dbReference>